<name>A0ABP8NLH6_9BACT</name>
<feature type="binding site" evidence="8">
    <location>
        <position position="61"/>
    </location>
    <ligand>
        <name>(R)-pantoate</name>
        <dbReference type="ChEBI" id="CHEBI:15980"/>
    </ligand>
</feature>
<evidence type="ECO:0000313" key="10">
    <source>
        <dbReference type="Proteomes" id="UP001500067"/>
    </source>
</evidence>
<dbReference type="EMBL" id="BAABFA010000016">
    <property type="protein sequence ID" value="GAA4467527.1"/>
    <property type="molecule type" value="Genomic_DNA"/>
</dbReference>
<feature type="binding site" evidence="8">
    <location>
        <position position="61"/>
    </location>
    <ligand>
        <name>beta-alanine</name>
        <dbReference type="ChEBI" id="CHEBI:57966"/>
    </ligand>
</feature>
<evidence type="ECO:0000256" key="8">
    <source>
        <dbReference type="HAMAP-Rule" id="MF_00158"/>
    </source>
</evidence>
<dbReference type="HAMAP" id="MF_00158">
    <property type="entry name" value="PanC"/>
    <property type="match status" value="1"/>
</dbReference>
<evidence type="ECO:0000256" key="4">
    <source>
        <dbReference type="ARBA" id="ARBA00022655"/>
    </source>
</evidence>
<comment type="pathway">
    <text evidence="1 8">Cofactor biosynthesis; (R)-pantothenate biosynthesis; (R)-pantothenate from (R)-pantoate and beta-alanine: step 1/1.</text>
</comment>
<dbReference type="Gene3D" id="3.30.1300.10">
    <property type="entry name" value="Pantoate-beta-alanine ligase, C-terminal domain"/>
    <property type="match status" value="1"/>
</dbReference>
<dbReference type="Proteomes" id="UP001500067">
    <property type="component" value="Unassembled WGS sequence"/>
</dbReference>
<dbReference type="InterPro" id="IPR003721">
    <property type="entry name" value="Pantoate_ligase"/>
</dbReference>
<evidence type="ECO:0000256" key="6">
    <source>
        <dbReference type="ARBA" id="ARBA00022840"/>
    </source>
</evidence>
<dbReference type="InterPro" id="IPR014729">
    <property type="entry name" value="Rossmann-like_a/b/a_fold"/>
</dbReference>
<comment type="caution">
    <text evidence="9">The sequence shown here is derived from an EMBL/GenBank/DDBJ whole genome shotgun (WGS) entry which is preliminary data.</text>
</comment>
<feature type="binding site" evidence="8">
    <location>
        <begin position="186"/>
        <end position="189"/>
    </location>
    <ligand>
        <name>ATP</name>
        <dbReference type="ChEBI" id="CHEBI:30616"/>
    </ligand>
</feature>
<dbReference type="RefSeq" id="WP_345083445.1">
    <property type="nucleotide sequence ID" value="NZ_BAABFA010000016.1"/>
</dbReference>
<evidence type="ECO:0000313" key="9">
    <source>
        <dbReference type="EMBL" id="GAA4467527.1"/>
    </source>
</evidence>
<dbReference type="EC" id="6.3.2.1" evidence="8"/>
<comment type="subcellular location">
    <subcellularLocation>
        <location evidence="8">Cytoplasm</location>
    </subcellularLocation>
</comment>
<proteinExistence type="inferred from homology"/>
<evidence type="ECO:0000256" key="5">
    <source>
        <dbReference type="ARBA" id="ARBA00022741"/>
    </source>
</evidence>
<protein>
    <recommendedName>
        <fullName evidence="8">Pantothenate synthetase</fullName>
        <shortName evidence="8">PS</shortName>
        <ecNumber evidence="8">6.3.2.1</ecNumber>
    </recommendedName>
    <alternativeName>
        <fullName evidence="8">Pantoate--beta-alanine ligase</fullName>
    </alternativeName>
    <alternativeName>
        <fullName evidence="8">Pantoate-activating enzyme</fullName>
    </alternativeName>
</protein>
<evidence type="ECO:0000256" key="1">
    <source>
        <dbReference type="ARBA" id="ARBA00004990"/>
    </source>
</evidence>
<keyword evidence="3 8" id="KW-0436">Ligase</keyword>
<organism evidence="9 10">
    <name type="scientific">Nemorincola caseinilytica</name>
    <dbReference type="NCBI Taxonomy" id="2054315"/>
    <lineage>
        <taxon>Bacteria</taxon>
        <taxon>Pseudomonadati</taxon>
        <taxon>Bacteroidota</taxon>
        <taxon>Chitinophagia</taxon>
        <taxon>Chitinophagales</taxon>
        <taxon>Chitinophagaceae</taxon>
        <taxon>Nemorincola</taxon>
    </lineage>
</organism>
<comment type="similarity">
    <text evidence="2 8">Belongs to the pantothenate synthetase family.</text>
</comment>
<accession>A0ABP8NLH6</accession>
<sequence>MFIFKKVGDLDEYLQKRRADGDKIGFVPTMGALHEGHISLVARCKADGVLSVCSIFVNPTQFNDKNDLARYPVSTEADMELLLRAGCDVLFLPDVSEIYPGGEDKAPVYDFGYLDTILEGAQRPGHFKGVGQVVARLLQIVRPQKLYMGQKDYQQCMVVRRLLQIMGTDTELEICPIIREADGLAMSSRNRRLTEPQRTLAGIIYQCLVSIQAKQGTDNFALVRKECEELLRAKGLTPEYVSLADARDLRLLDNYEHNTLMVALIAARMGDIRLIDNILL</sequence>
<comment type="miscellaneous">
    <text evidence="8">The reaction proceeds by a bi uni uni bi ping pong mechanism.</text>
</comment>
<comment type="function">
    <text evidence="8">Catalyzes the condensation of pantoate with beta-alanine in an ATP-dependent reaction via a pantoyl-adenylate intermediate.</text>
</comment>
<comment type="subunit">
    <text evidence="8">Homodimer.</text>
</comment>
<feature type="active site" description="Proton donor" evidence="8">
    <location>
        <position position="37"/>
    </location>
</feature>
<reference evidence="10" key="1">
    <citation type="journal article" date="2019" name="Int. J. Syst. Evol. Microbiol.">
        <title>The Global Catalogue of Microorganisms (GCM) 10K type strain sequencing project: providing services to taxonomists for standard genome sequencing and annotation.</title>
        <authorList>
            <consortium name="The Broad Institute Genomics Platform"/>
            <consortium name="The Broad Institute Genome Sequencing Center for Infectious Disease"/>
            <person name="Wu L."/>
            <person name="Ma J."/>
        </authorList>
    </citation>
    <scope>NUCLEOTIDE SEQUENCE [LARGE SCALE GENOMIC DNA]</scope>
    <source>
        <strain evidence="10">JCM 32105</strain>
    </source>
</reference>
<dbReference type="SUPFAM" id="SSF52374">
    <property type="entry name" value="Nucleotidylyl transferase"/>
    <property type="match status" value="1"/>
</dbReference>
<comment type="catalytic activity">
    <reaction evidence="7 8">
        <text>(R)-pantoate + beta-alanine + ATP = (R)-pantothenate + AMP + diphosphate + H(+)</text>
        <dbReference type="Rhea" id="RHEA:10912"/>
        <dbReference type="ChEBI" id="CHEBI:15378"/>
        <dbReference type="ChEBI" id="CHEBI:15980"/>
        <dbReference type="ChEBI" id="CHEBI:29032"/>
        <dbReference type="ChEBI" id="CHEBI:30616"/>
        <dbReference type="ChEBI" id="CHEBI:33019"/>
        <dbReference type="ChEBI" id="CHEBI:57966"/>
        <dbReference type="ChEBI" id="CHEBI:456215"/>
        <dbReference type="EC" id="6.3.2.1"/>
    </reaction>
</comment>
<dbReference type="NCBIfam" id="TIGR00018">
    <property type="entry name" value="panC"/>
    <property type="match status" value="1"/>
</dbReference>
<dbReference type="PANTHER" id="PTHR21299:SF1">
    <property type="entry name" value="PANTOATE--BETA-ALANINE LIGASE"/>
    <property type="match status" value="1"/>
</dbReference>
<evidence type="ECO:0000256" key="2">
    <source>
        <dbReference type="ARBA" id="ARBA00009256"/>
    </source>
</evidence>
<keyword evidence="8" id="KW-0963">Cytoplasm</keyword>
<keyword evidence="10" id="KW-1185">Reference proteome</keyword>
<feature type="binding site" evidence="8">
    <location>
        <position position="178"/>
    </location>
    <ligand>
        <name>ATP</name>
        <dbReference type="ChEBI" id="CHEBI:30616"/>
    </ligand>
</feature>
<evidence type="ECO:0000256" key="7">
    <source>
        <dbReference type="ARBA" id="ARBA00048258"/>
    </source>
</evidence>
<feature type="binding site" evidence="8">
    <location>
        <begin position="30"/>
        <end position="37"/>
    </location>
    <ligand>
        <name>ATP</name>
        <dbReference type="ChEBI" id="CHEBI:30616"/>
    </ligand>
</feature>
<keyword evidence="5 8" id="KW-0547">Nucleotide-binding</keyword>
<dbReference type="InterPro" id="IPR042176">
    <property type="entry name" value="Pantoate_ligase_C"/>
</dbReference>
<gene>
    <name evidence="8 9" type="primary">panC</name>
    <name evidence="9" type="ORF">GCM10023093_23610</name>
</gene>
<keyword evidence="4 8" id="KW-0566">Pantothenate biosynthesis</keyword>
<feature type="binding site" evidence="8">
    <location>
        <begin position="149"/>
        <end position="152"/>
    </location>
    <ligand>
        <name>ATP</name>
        <dbReference type="ChEBI" id="CHEBI:30616"/>
    </ligand>
</feature>
<dbReference type="PANTHER" id="PTHR21299">
    <property type="entry name" value="CYTIDYLATE KINASE/PANTOATE-BETA-ALANINE LIGASE"/>
    <property type="match status" value="1"/>
</dbReference>
<evidence type="ECO:0000256" key="3">
    <source>
        <dbReference type="ARBA" id="ARBA00022598"/>
    </source>
</evidence>
<feature type="binding site" evidence="8">
    <location>
        <position position="155"/>
    </location>
    <ligand>
        <name>(R)-pantoate</name>
        <dbReference type="ChEBI" id="CHEBI:15980"/>
    </ligand>
</feature>
<keyword evidence="6 8" id="KW-0067">ATP-binding</keyword>
<dbReference type="GO" id="GO:0016874">
    <property type="term" value="F:ligase activity"/>
    <property type="evidence" value="ECO:0007669"/>
    <property type="project" value="UniProtKB-KW"/>
</dbReference>
<dbReference type="Gene3D" id="3.40.50.620">
    <property type="entry name" value="HUPs"/>
    <property type="match status" value="1"/>
</dbReference>
<dbReference type="Pfam" id="PF02569">
    <property type="entry name" value="Pantoate_ligase"/>
    <property type="match status" value="1"/>
</dbReference>